<evidence type="ECO:0000256" key="3">
    <source>
        <dbReference type="ARBA" id="ARBA00007441"/>
    </source>
</evidence>
<comment type="caution">
    <text evidence="12">The sequence shown here is derived from an EMBL/GenBank/DDBJ whole genome shotgun (WGS) entry which is preliminary data.</text>
</comment>
<dbReference type="AlphaFoldDB" id="A0A318EP41"/>
<evidence type="ECO:0000256" key="5">
    <source>
        <dbReference type="ARBA" id="ARBA00022576"/>
    </source>
</evidence>
<dbReference type="EMBL" id="QICS01000009">
    <property type="protein sequence ID" value="PXV87862.1"/>
    <property type="molecule type" value="Genomic_DNA"/>
</dbReference>
<gene>
    <name evidence="12" type="ORF">C8E03_109152</name>
</gene>
<dbReference type="SUPFAM" id="SSF46785">
    <property type="entry name" value="Winged helix' DNA-binding domain"/>
    <property type="match status" value="1"/>
</dbReference>
<comment type="similarity">
    <text evidence="2">In the C-terminal section; belongs to the class-I pyridoxal-phosphate-dependent aminotransferase family.</text>
</comment>
<evidence type="ECO:0000256" key="1">
    <source>
        <dbReference type="ARBA" id="ARBA00001933"/>
    </source>
</evidence>
<dbReference type="GO" id="GO:0030170">
    <property type="term" value="F:pyridoxal phosphate binding"/>
    <property type="evidence" value="ECO:0007669"/>
    <property type="project" value="InterPro"/>
</dbReference>
<proteinExistence type="inferred from homology"/>
<reference evidence="12 13" key="1">
    <citation type="submission" date="2018-05" db="EMBL/GenBank/DDBJ databases">
        <title>Genomic Encyclopedia of Type Strains, Phase IV (KMG-IV): sequencing the most valuable type-strain genomes for metagenomic binning, comparative biology and taxonomic classification.</title>
        <authorList>
            <person name="Goeker M."/>
        </authorList>
    </citation>
    <scope>NUCLEOTIDE SEQUENCE [LARGE SCALE GENOMIC DNA]</scope>
    <source>
        <strain evidence="12 13">DSM 28816</strain>
    </source>
</reference>
<dbReference type="CDD" id="cd07377">
    <property type="entry name" value="WHTH_GntR"/>
    <property type="match status" value="1"/>
</dbReference>
<dbReference type="Gene3D" id="3.40.640.10">
    <property type="entry name" value="Type I PLP-dependent aspartate aminotransferase-like (Major domain)"/>
    <property type="match status" value="1"/>
</dbReference>
<dbReference type="Gene3D" id="1.10.10.10">
    <property type="entry name" value="Winged helix-like DNA-binding domain superfamily/Winged helix DNA-binding domain"/>
    <property type="match status" value="1"/>
</dbReference>
<accession>A0A318EP41</accession>
<dbReference type="GO" id="GO:0003700">
    <property type="term" value="F:DNA-binding transcription factor activity"/>
    <property type="evidence" value="ECO:0007669"/>
    <property type="project" value="InterPro"/>
</dbReference>
<comment type="subunit">
    <text evidence="4">Homodimer.</text>
</comment>
<organism evidence="12 13">
    <name type="scientific">Lachnotalea glycerini</name>
    <dbReference type="NCBI Taxonomy" id="1763509"/>
    <lineage>
        <taxon>Bacteria</taxon>
        <taxon>Bacillati</taxon>
        <taxon>Bacillota</taxon>
        <taxon>Clostridia</taxon>
        <taxon>Lachnospirales</taxon>
        <taxon>Lachnospiraceae</taxon>
        <taxon>Lachnotalea</taxon>
    </lineage>
</organism>
<protein>
    <submittedName>
        <fullName evidence="12">GntR family transcriptional regulator</fullName>
    </submittedName>
</protein>
<keyword evidence="8" id="KW-0805">Transcription regulation</keyword>
<evidence type="ECO:0000256" key="9">
    <source>
        <dbReference type="ARBA" id="ARBA00023125"/>
    </source>
</evidence>
<name>A0A318EP41_9FIRM</name>
<keyword evidence="9" id="KW-0238">DNA-binding</keyword>
<dbReference type="Proteomes" id="UP000247523">
    <property type="component" value="Unassembled WGS sequence"/>
</dbReference>
<keyword evidence="6" id="KW-0808">Transferase</keyword>
<dbReference type="InterPro" id="IPR015422">
    <property type="entry name" value="PyrdxlP-dep_Trfase_small"/>
</dbReference>
<keyword evidence="10" id="KW-0804">Transcription</keyword>
<dbReference type="PANTHER" id="PTHR46577">
    <property type="entry name" value="HTH-TYPE TRANSCRIPTIONAL REGULATORY PROTEIN GABR"/>
    <property type="match status" value="1"/>
</dbReference>
<dbReference type="InterPro" id="IPR036390">
    <property type="entry name" value="WH_DNA-bd_sf"/>
</dbReference>
<dbReference type="Gene3D" id="3.90.1150.10">
    <property type="entry name" value="Aspartate Aminotransferase, domain 1"/>
    <property type="match status" value="1"/>
</dbReference>
<keyword evidence="5" id="KW-0032">Aminotransferase</keyword>
<dbReference type="PROSITE" id="PS50949">
    <property type="entry name" value="HTH_GNTR"/>
    <property type="match status" value="1"/>
</dbReference>
<dbReference type="GO" id="GO:0003677">
    <property type="term" value="F:DNA binding"/>
    <property type="evidence" value="ECO:0007669"/>
    <property type="project" value="UniProtKB-KW"/>
</dbReference>
<evidence type="ECO:0000256" key="6">
    <source>
        <dbReference type="ARBA" id="ARBA00022679"/>
    </source>
</evidence>
<dbReference type="GO" id="GO:0008483">
    <property type="term" value="F:transaminase activity"/>
    <property type="evidence" value="ECO:0007669"/>
    <property type="project" value="UniProtKB-KW"/>
</dbReference>
<dbReference type="InterPro" id="IPR036388">
    <property type="entry name" value="WH-like_DNA-bd_sf"/>
</dbReference>
<dbReference type="InterPro" id="IPR000524">
    <property type="entry name" value="Tscrpt_reg_HTH_GntR"/>
</dbReference>
<evidence type="ECO:0000259" key="11">
    <source>
        <dbReference type="PROSITE" id="PS50949"/>
    </source>
</evidence>
<dbReference type="InterPro" id="IPR015424">
    <property type="entry name" value="PyrdxlP-dep_Trfase"/>
</dbReference>
<dbReference type="InterPro" id="IPR015421">
    <property type="entry name" value="PyrdxlP-dep_Trfase_major"/>
</dbReference>
<dbReference type="Pfam" id="PF00155">
    <property type="entry name" value="Aminotran_1_2"/>
    <property type="match status" value="1"/>
</dbReference>
<evidence type="ECO:0000313" key="13">
    <source>
        <dbReference type="Proteomes" id="UP000247523"/>
    </source>
</evidence>
<evidence type="ECO:0000256" key="4">
    <source>
        <dbReference type="ARBA" id="ARBA00011738"/>
    </source>
</evidence>
<dbReference type="RefSeq" id="WP_207657812.1">
    <property type="nucleotide sequence ID" value="NZ_QICS01000009.1"/>
</dbReference>
<feature type="domain" description="HTH gntR-type" evidence="11">
    <location>
        <begin position="13"/>
        <end position="81"/>
    </location>
</feature>
<comment type="similarity">
    <text evidence="3">Belongs to the class-I pyridoxal-phosphate-dependent aminotransferase family.</text>
</comment>
<dbReference type="SMART" id="SM00345">
    <property type="entry name" value="HTH_GNTR"/>
    <property type="match status" value="1"/>
</dbReference>
<comment type="cofactor">
    <cofactor evidence="1">
        <name>pyridoxal 5'-phosphate</name>
        <dbReference type="ChEBI" id="CHEBI:597326"/>
    </cofactor>
</comment>
<evidence type="ECO:0000256" key="2">
    <source>
        <dbReference type="ARBA" id="ARBA00005384"/>
    </source>
</evidence>
<evidence type="ECO:0000256" key="8">
    <source>
        <dbReference type="ARBA" id="ARBA00023015"/>
    </source>
</evidence>
<evidence type="ECO:0000313" key="12">
    <source>
        <dbReference type="EMBL" id="PXV87862.1"/>
    </source>
</evidence>
<keyword evidence="7" id="KW-0663">Pyridoxal phosphate</keyword>
<dbReference type="SUPFAM" id="SSF53383">
    <property type="entry name" value="PLP-dependent transferases"/>
    <property type="match status" value="1"/>
</dbReference>
<evidence type="ECO:0000256" key="10">
    <source>
        <dbReference type="ARBA" id="ARBA00023163"/>
    </source>
</evidence>
<dbReference type="PANTHER" id="PTHR46577:SF1">
    <property type="entry name" value="HTH-TYPE TRANSCRIPTIONAL REGULATORY PROTEIN GABR"/>
    <property type="match status" value="1"/>
</dbReference>
<dbReference type="CDD" id="cd00609">
    <property type="entry name" value="AAT_like"/>
    <property type="match status" value="1"/>
</dbReference>
<dbReference type="InterPro" id="IPR004839">
    <property type="entry name" value="Aminotransferase_I/II_large"/>
</dbReference>
<dbReference type="FunFam" id="3.40.640.10:FF:000053">
    <property type="entry name" value="Aminotransferase, class I"/>
    <property type="match status" value="1"/>
</dbReference>
<sequence length="497" mass="55480">MEIKIDLNRNTNISLSKQIYQSIADRISSGLLEKGSRLPSVRSLSKALNVSMVTVSKAYSKLADDHIISTIQGKGTYVQTEKAMNHNDHNTDSTSLNWQLSIPDHLPRAQFWRQNISLTTKSQIWLSAASVHSSLLPEHLISRHISSFILKNPGILSEYGPVQGDLEFRSAIADYLISSGISISKTEIIITNGSQQAINLVARTFIGAGDIVVMEAPTYTAAIDVFRWQGATILSVPVDKDGMRIDLLLRLCDTYTPKLIYTIPTYHNPTGTVMSMQRRKELIEIAKDFNCFIVEDDPWREISFEKNPLPALKSMDTDGHVIYIKGFSKFLSPGCRIGTLAASGTILNRLIAAKSNSDLGSPLLTQKALLPFVQLDFMKKHLKSMNHILYNRRNLILNLLKKHMPEAVEWSSPMGGPNIWLTLPSWLSAESLVFEAQNNNIAFLAGSTCYSSEPEFNHIRLSFSSLDQEQLENGIITLSKIVFSYIDKKNAEDIPIV</sequence>
<dbReference type="InterPro" id="IPR051446">
    <property type="entry name" value="HTH_trans_reg/aminotransferase"/>
</dbReference>
<dbReference type="Pfam" id="PF00392">
    <property type="entry name" value="GntR"/>
    <property type="match status" value="1"/>
</dbReference>
<evidence type="ECO:0000256" key="7">
    <source>
        <dbReference type="ARBA" id="ARBA00022898"/>
    </source>
</evidence>